<reference evidence="1" key="1">
    <citation type="submission" date="2019-03" db="EMBL/GenBank/DDBJ databases">
        <title>Single cell metagenomics reveals metabolic interactions within the superorganism composed of flagellate Streblomastix strix and complex community of Bacteroidetes bacteria on its surface.</title>
        <authorList>
            <person name="Treitli S.C."/>
            <person name="Kolisko M."/>
            <person name="Husnik F."/>
            <person name="Keeling P."/>
            <person name="Hampl V."/>
        </authorList>
    </citation>
    <scope>NUCLEOTIDE SEQUENCE</scope>
    <source>
        <strain evidence="1">STM</strain>
    </source>
</reference>
<proteinExistence type="predicted"/>
<sequence>MIKIHFINVGHGDCIVVEFKDSDRTAVIDINMSENMDEDSDFELINESINLLPPLDKLYHQLVGYSTTQLFEKAGYNIKLTNPVTYIERLKANSVFRFISTHPHMDHLSGIDELNDKVGITNFWIIKNSFTQDESKLNDSQKNDWNLYKKYRDTDEYRLGRIIVIRPMAGTLNRLWDEDKITILAPNASLVKLAKEKDNRNIMSYVLLIEYGGHKIILGGDAEEDTWKYIYENYPKLIKVIDSFENSCIVLVDCKPLSKT</sequence>
<organism evidence="1">
    <name type="scientific">termite gut metagenome</name>
    <dbReference type="NCBI Taxonomy" id="433724"/>
    <lineage>
        <taxon>unclassified sequences</taxon>
        <taxon>metagenomes</taxon>
        <taxon>organismal metagenomes</taxon>
    </lineage>
</organism>
<dbReference type="PANTHER" id="PTHR30619">
    <property type="entry name" value="DNA INTERNALIZATION/COMPETENCE PROTEIN COMEC/REC2"/>
    <property type="match status" value="1"/>
</dbReference>
<evidence type="ECO:0008006" key="2">
    <source>
        <dbReference type="Google" id="ProtNLM"/>
    </source>
</evidence>
<dbReference type="EMBL" id="SNRY01000913">
    <property type="protein sequence ID" value="KAA6335237.1"/>
    <property type="molecule type" value="Genomic_DNA"/>
</dbReference>
<protein>
    <recommendedName>
        <fullName evidence="2">Metallo-beta-lactamase domain-containing protein</fullName>
    </recommendedName>
</protein>
<comment type="caution">
    <text evidence="1">The sequence shown here is derived from an EMBL/GenBank/DDBJ whole genome shotgun (WGS) entry which is preliminary data.</text>
</comment>
<dbReference type="InterPro" id="IPR036866">
    <property type="entry name" value="RibonucZ/Hydroxyglut_hydro"/>
</dbReference>
<dbReference type="InterPro" id="IPR052159">
    <property type="entry name" value="Competence_DNA_uptake"/>
</dbReference>
<gene>
    <name evidence="1" type="ORF">EZS27_016498</name>
</gene>
<name>A0A5J4RMZ3_9ZZZZ</name>
<dbReference type="Gene3D" id="3.60.15.10">
    <property type="entry name" value="Ribonuclease Z/Hydroxyacylglutathione hydrolase-like"/>
    <property type="match status" value="1"/>
</dbReference>
<evidence type="ECO:0000313" key="1">
    <source>
        <dbReference type="EMBL" id="KAA6335237.1"/>
    </source>
</evidence>
<dbReference type="AlphaFoldDB" id="A0A5J4RMZ3"/>
<accession>A0A5J4RMZ3</accession>
<dbReference type="SUPFAM" id="SSF56281">
    <property type="entry name" value="Metallo-hydrolase/oxidoreductase"/>
    <property type="match status" value="1"/>
</dbReference>
<dbReference type="PANTHER" id="PTHR30619:SF1">
    <property type="entry name" value="RECOMBINATION PROTEIN 2"/>
    <property type="match status" value="1"/>
</dbReference>